<evidence type="ECO:0000313" key="3">
    <source>
        <dbReference type="Proteomes" id="UP000000755"/>
    </source>
</evidence>
<name>A0M1A7_CHRFK</name>
<accession>A0M1A7</accession>
<dbReference type="AlphaFoldDB" id="A0M1A7"/>
<dbReference type="Proteomes" id="UP000000755">
    <property type="component" value="Chromosome"/>
</dbReference>
<sequence>MEYLNILLSAENVMFRKKAFPDARHIFTAFIFQNLYLIFFAVLKIEHDILFVAALFQNCIFWIL</sequence>
<keyword evidence="1" id="KW-0812">Transmembrane</keyword>
<proteinExistence type="predicted"/>
<protein>
    <submittedName>
        <fullName evidence="2">Uncharacterized protein</fullName>
    </submittedName>
</protein>
<dbReference type="HOGENOM" id="CLU_2861443_0_0_10"/>
<evidence type="ECO:0000256" key="1">
    <source>
        <dbReference type="SAM" id="Phobius"/>
    </source>
</evidence>
<feature type="transmembrane region" description="Helical" evidence="1">
    <location>
        <begin position="23"/>
        <end position="43"/>
    </location>
</feature>
<dbReference type="KEGG" id="gfo:GFO_1428"/>
<dbReference type="EMBL" id="CU207366">
    <property type="protein sequence ID" value="CAL66402.1"/>
    <property type="molecule type" value="Genomic_DNA"/>
</dbReference>
<keyword evidence="1" id="KW-0472">Membrane</keyword>
<dbReference type="STRING" id="411154.GFO_1428"/>
<gene>
    <name evidence="2" type="ordered locus">GFO_1428</name>
</gene>
<evidence type="ECO:0000313" key="2">
    <source>
        <dbReference type="EMBL" id="CAL66402.1"/>
    </source>
</evidence>
<reference evidence="2 3" key="1">
    <citation type="journal article" date="2006" name="Environ. Microbiol.">
        <title>Whole genome analysis of the marine Bacteroidetes'Gramella forsetii' reveals adaptations to degradation of polymeric organic matter.</title>
        <authorList>
            <person name="Bauer M."/>
            <person name="Kube M."/>
            <person name="Teeling H."/>
            <person name="Richter M."/>
            <person name="Lombardot T."/>
            <person name="Allers E."/>
            <person name="Wuerdemann C.A."/>
            <person name="Quast C."/>
            <person name="Kuhl H."/>
            <person name="Knaust F."/>
            <person name="Woebken D."/>
            <person name="Bischof K."/>
            <person name="Mussmann M."/>
            <person name="Choudhuri J.V."/>
            <person name="Meyer F."/>
            <person name="Reinhardt R."/>
            <person name="Amann R.I."/>
            <person name="Gloeckner F.O."/>
        </authorList>
    </citation>
    <scope>NUCLEOTIDE SEQUENCE [LARGE SCALE GENOMIC DNA]</scope>
    <source>
        <strain evidence="2 3">KT0803</strain>
    </source>
</reference>
<keyword evidence="1" id="KW-1133">Transmembrane helix</keyword>
<organism evidence="2 3">
    <name type="scientific">Christiangramia forsetii (strain DSM 17595 / CGMCC 1.15422 / KT0803)</name>
    <name type="common">Gramella forsetii</name>
    <dbReference type="NCBI Taxonomy" id="411154"/>
    <lineage>
        <taxon>Bacteria</taxon>
        <taxon>Pseudomonadati</taxon>
        <taxon>Bacteroidota</taxon>
        <taxon>Flavobacteriia</taxon>
        <taxon>Flavobacteriales</taxon>
        <taxon>Flavobacteriaceae</taxon>
        <taxon>Christiangramia</taxon>
    </lineage>
</organism>